<gene>
    <name evidence="1" type="ORF">SAMN05421850_108146</name>
</gene>
<accession>A0A1G8QY42</accession>
<dbReference type="RefSeq" id="WP_139170537.1">
    <property type="nucleotide sequence ID" value="NZ_FNEB01000008.1"/>
</dbReference>
<sequence length="112" mass="12612">MLHEFAEKSFGIRAEGVEDYERLKHVGRSLTQFLLRNKGGKLGQTCSQLRGLKYLCHGSLRSRAKSDHVGEPQRNRNIGEPKETMAMVQTFQLEALERVAQDGAVIAIRFLG</sequence>
<dbReference type="AlphaFoldDB" id="A0A1G8QY42"/>
<name>A0A1G8QY42_9RHOB</name>
<proteinExistence type="predicted"/>
<reference evidence="1 2" key="1">
    <citation type="submission" date="2016-10" db="EMBL/GenBank/DDBJ databases">
        <authorList>
            <person name="de Groot N.N."/>
        </authorList>
    </citation>
    <scope>NUCLEOTIDE SEQUENCE [LARGE SCALE GENOMIC DNA]</scope>
    <source>
        <strain evidence="1 2">DSM 28010</strain>
    </source>
</reference>
<evidence type="ECO:0000313" key="1">
    <source>
        <dbReference type="EMBL" id="SDJ09672.1"/>
    </source>
</evidence>
<dbReference type="Proteomes" id="UP000199340">
    <property type="component" value="Unassembled WGS sequence"/>
</dbReference>
<keyword evidence="2" id="KW-1185">Reference proteome</keyword>
<dbReference type="EMBL" id="FNEB01000008">
    <property type="protein sequence ID" value="SDJ09672.1"/>
    <property type="molecule type" value="Genomic_DNA"/>
</dbReference>
<organism evidence="1 2">
    <name type="scientific">Lutimaribacter saemankumensis</name>
    <dbReference type="NCBI Taxonomy" id="490829"/>
    <lineage>
        <taxon>Bacteria</taxon>
        <taxon>Pseudomonadati</taxon>
        <taxon>Pseudomonadota</taxon>
        <taxon>Alphaproteobacteria</taxon>
        <taxon>Rhodobacterales</taxon>
        <taxon>Roseobacteraceae</taxon>
        <taxon>Lutimaribacter</taxon>
    </lineage>
</organism>
<evidence type="ECO:0000313" key="2">
    <source>
        <dbReference type="Proteomes" id="UP000199340"/>
    </source>
</evidence>
<protein>
    <submittedName>
        <fullName evidence="1">Uncharacterized protein</fullName>
    </submittedName>
</protein>